<reference evidence="3" key="1">
    <citation type="submission" date="2016-10" db="EMBL/GenBank/DDBJ databases">
        <authorList>
            <person name="Varghese N."/>
            <person name="Submissions S."/>
        </authorList>
    </citation>
    <scope>NUCLEOTIDE SEQUENCE [LARGE SCALE GENOMIC DNA]</scope>
    <source>
        <strain evidence="3">Nm44</strain>
    </source>
</reference>
<feature type="compositionally biased region" description="Basic and acidic residues" evidence="1">
    <location>
        <begin position="1"/>
        <end position="18"/>
    </location>
</feature>
<accession>A0A1I4TL88</accession>
<dbReference type="OrthoDB" id="8548387at2"/>
<evidence type="ECO:0000256" key="1">
    <source>
        <dbReference type="SAM" id="MobiDB-lite"/>
    </source>
</evidence>
<organism evidence="2 3">
    <name type="scientific">Nitrosomonas communis</name>
    <dbReference type="NCBI Taxonomy" id="44574"/>
    <lineage>
        <taxon>Bacteria</taxon>
        <taxon>Pseudomonadati</taxon>
        <taxon>Pseudomonadota</taxon>
        <taxon>Betaproteobacteria</taxon>
        <taxon>Nitrosomonadales</taxon>
        <taxon>Nitrosomonadaceae</taxon>
        <taxon>Nitrosomonas</taxon>
    </lineage>
</organism>
<sequence>MTKESERNNPGQRNEHPHRVPLPGFVSDEEIGLGDAIQRVTGYFGIKPCGGCKQRAVMLNRWLIFIRR</sequence>
<feature type="region of interest" description="Disordered" evidence="1">
    <location>
        <begin position="1"/>
        <end position="23"/>
    </location>
</feature>
<evidence type="ECO:0000313" key="3">
    <source>
        <dbReference type="Proteomes" id="UP000183287"/>
    </source>
</evidence>
<dbReference type="EMBL" id="FOUB01000052">
    <property type="protein sequence ID" value="SFM77415.1"/>
    <property type="molecule type" value="Genomic_DNA"/>
</dbReference>
<evidence type="ECO:0000313" key="2">
    <source>
        <dbReference type="EMBL" id="SFM77415.1"/>
    </source>
</evidence>
<dbReference type="AlphaFoldDB" id="A0A1I4TL88"/>
<dbReference type="Proteomes" id="UP000183287">
    <property type="component" value="Unassembled WGS sequence"/>
</dbReference>
<gene>
    <name evidence="2" type="ORF">SAMN05421863_10527</name>
</gene>
<protein>
    <submittedName>
        <fullName evidence="2">Uncharacterized protein</fullName>
    </submittedName>
</protein>
<keyword evidence="3" id="KW-1185">Reference proteome</keyword>
<name>A0A1I4TL88_9PROT</name>
<dbReference type="RefSeq" id="WP_074906513.1">
    <property type="nucleotide sequence ID" value="NZ_FOUB01000052.1"/>
</dbReference>
<proteinExistence type="predicted"/>